<dbReference type="GO" id="GO:0016757">
    <property type="term" value="F:glycosyltransferase activity"/>
    <property type="evidence" value="ECO:0007669"/>
    <property type="project" value="InterPro"/>
</dbReference>
<dbReference type="Proteomes" id="UP000033411">
    <property type="component" value="Unassembled WGS sequence"/>
</dbReference>
<dbReference type="EMBL" id="LANJ01000012">
    <property type="protein sequence ID" value="KKC38861.1"/>
    <property type="molecule type" value="Genomic_DNA"/>
</dbReference>
<feature type="domain" description="Glycosyl transferase family 1" evidence="1">
    <location>
        <begin position="221"/>
        <end position="383"/>
    </location>
</feature>
<reference evidence="3 4" key="1">
    <citation type="submission" date="2015-03" db="EMBL/GenBank/DDBJ databases">
        <authorList>
            <person name="Lepp D."/>
            <person name="Hassan Y.I."/>
            <person name="Li X.-Z."/>
            <person name="Zhou T."/>
        </authorList>
    </citation>
    <scope>NUCLEOTIDE SEQUENCE [LARGE SCALE GENOMIC DNA]</scope>
    <source>
        <strain evidence="3 4">E84</strain>
    </source>
</reference>
<dbReference type="OrthoDB" id="9787293at2"/>
<dbReference type="PANTHER" id="PTHR12526:SF633">
    <property type="entry name" value="COLANIC ACID BIOSYNTHESIS GLYCOSYL TRANSFERASE WCAI-RELATED"/>
    <property type="match status" value="1"/>
</dbReference>
<dbReference type="InterPro" id="IPR028098">
    <property type="entry name" value="Glyco_trans_4-like_N"/>
</dbReference>
<protein>
    <submittedName>
        <fullName evidence="3">Uncharacterized protein</fullName>
    </submittedName>
</protein>
<dbReference type="RefSeq" id="WP_046140375.1">
    <property type="nucleotide sequence ID" value="NZ_LANJ01000012.1"/>
</dbReference>
<evidence type="ECO:0000259" key="1">
    <source>
        <dbReference type="Pfam" id="PF00534"/>
    </source>
</evidence>
<dbReference type="PANTHER" id="PTHR12526">
    <property type="entry name" value="GLYCOSYLTRANSFERASE"/>
    <property type="match status" value="1"/>
</dbReference>
<dbReference type="STRING" id="1293439.WH87_08250"/>
<name>A0A0F5QDQ4_9HYPH</name>
<dbReference type="Pfam" id="PF13579">
    <property type="entry name" value="Glyco_trans_4_4"/>
    <property type="match status" value="1"/>
</dbReference>
<evidence type="ECO:0000313" key="4">
    <source>
        <dbReference type="Proteomes" id="UP000033411"/>
    </source>
</evidence>
<comment type="caution">
    <text evidence="3">The sequence shown here is derived from an EMBL/GenBank/DDBJ whole genome shotgun (WGS) entry which is preliminary data.</text>
</comment>
<dbReference type="CDD" id="cd03794">
    <property type="entry name" value="GT4_WbuB-like"/>
    <property type="match status" value="1"/>
</dbReference>
<evidence type="ECO:0000313" key="3">
    <source>
        <dbReference type="EMBL" id="KKC38861.1"/>
    </source>
</evidence>
<feature type="domain" description="Glycosyltransferase subfamily 4-like N-terminal" evidence="2">
    <location>
        <begin position="16"/>
        <end position="204"/>
    </location>
</feature>
<dbReference type="AlphaFoldDB" id="A0A0F5QDQ4"/>
<organism evidence="3 4">
    <name type="scientific">Devosia epidermidihirudinis</name>
    <dbReference type="NCBI Taxonomy" id="1293439"/>
    <lineage>
        <taxon>Bacteria</taxon>
        <taxon>Pseudomonadati</taxon>
        <taxon>Pseudomonadota</taxon>
        <taxon>Alphaproteobacteria</taxon>
        <taxon>Hyphomicrobiales</taxon>
        <taxon>Devosiaceae</taxon>
        <taxon>Devosia</taxon>
    </lineage>
</organism>
<dbReference type="Gene3D" id="3.40.50.2000">
    <property type="entry name" value="Glycogen Phosphorylase B"/>
    <property type="match status" value="2"/>
</dbReference>
<dbReference type="SUPFAM" id="SSF53756">
    <property type="entry name" value="UDP-Glycosyltransferase/glycogen phosphorylase"/>
    <property type="match status" value="1"/>
</dbReference>
<accession>A0A0F5QDQ4</accession>
<sequence>MKILIVGLNYAPEQVGTGIYTTGMAEALAARGHQVRVIAGQPYFPAWRVFDGHSRVWFGRELRSGVAVIRVPHYVPQKPTGIRRVLHHLSFAVGAIVPTFAMALSEKPDVILTIAPSLSSAPLALFAAKLCGAKTWLHVQDFEVEAAVATGLLKDGTWANRLAKTLERRLVAAFDRVSTISPQMSGRLRSLGVPHRRIVKFRNWADLGAITPMKAPSPLRAEWGISTRHVALYSGSIGHKQGIEAIIQAARRLQNRIDLTFVVCGDGPTLPALRRQAAGLGNVQFRPLQPHERLNDVLGLARVHLLPQRASAADLMLPSKLSNMLASGRPIVATAHPGTGLAEEVHGCGLLVPPGDDIALAAAVETLLDDTPLRARLGEAARSRAELRWNGETILDGFAKRLEALAAPSPHGAPIRHLKGAP</sequence>
<gene>
    <name evidence="3" type="ORF">WH87_08250</name>
</gene>
<dbReference type="Pfam" id="PF00534">
    <property type="entry name" value="Glycos_transf_1"/>
    <property type="match status" value="1"/>
</dbReference>
<keyword evidence="4" id="KW-1185">Reference proteome</keyword>
<dbReference type="PATRIC" id="fig|1293439.3.peg.1220"/>
<proteinExistence type="predicted"/>
<evidence type="ECO:0000259" key="2">
    <source>
        <dbReference type="Pfam" id="PF13579"/>
    </source>
</evidence>
<dbReference type="InterPro" id="IPR001296">
    <property type="entry name" value="Glyco_trans_1"/>
</dbReference>
<dbReference type="NCBIfam" id="NF007640">
    <property type="entry name" value="PRK10307.1"/>
    <property type="match status" value="1"/>
</dbReference>